<dbReference type="EMBL" id="QSCF01000010">
    <property type="protein sequence ID" value="RGX79389.1"/>
    <property type="molecule type" value="Genomic_DNA"/>
</dbReference>
<keyword evidence="1" id="KW-0472">Membrane</keyword>
<keyword evidence="1" id="KW-0812">Transmembrane</keyword>
<reference evidence="2 3" key="1">
    <citation type="submission" date="2018-08" db="EMBL/GenBank/DDBJ databases">
        <title>A genome reference for cultivated species of the human gut microbiota.</title>
        <authorList>
            <person name="Zou Y."/>
            <person name="Xue W."/>
            <person name="Luo G."/>
        </authorList>
    </citation>
    <scope>NUCLEOTIDE SEQUENCE [LARGE SCALE GENOMIC DNA]</scope>
    <source>
        <strain evidence="2 3">OF03-9BH</strain>
    </source>
</reference>
<dbReference type="AlphaFoldDB" id="A0A413H7C8"/>
<feature type="transmembrane region" description="Helical" evidence="1">
    <location>
        <begin position="412"/>
        <end position="437"/>
    </location>
</feature>
<feature type="transmembrane region" description="Helical" evidence="1">
    <location>
        <begin position="368"/>
        <end position="387"/>
    </location>
</feature>
<feature type="transmembrane region" description="Helical" evidence="1">
    <location>
        <begin position="179"/>
        <end position="200"/>
    </location>
</feature>
<accession>A0A413H7C8</accession>
<proteinExistence type="predicted"/>
<name>A0A413H7C8_9BACE</name>
<comment type="caution">
    <text evidence="2">The sequence shown here is derived from an EMBL/GenBank/DDBJ whole genome shotgun (WGS) entry which is preliminary data.</text>
</comment>
<feature type="transmembrane region" description="Helical" evidence="1">
    <location>
        <begin position="334"/>
        <end position="356"/>
    </location>
</feature>
<evidence type="ECO:0000313" key="2">
    <source>
        <dbReference type="EMBL" id="RGX79389.1"/>
    </source>
</evidence>
<dbReference type="Proteomes" id="UP000286075">
    <property type="component" value="Unassembled WGS sequence"/>
</dbReference>
<protein>
    <submittedName>
        <fullName evidence="2">Uncharacterized protein</fullName>
    </submittedName>
</protein>
<evidence type="ECO:0000256" key="1">
    <source>
        <dbReference type="SAM" id="Phobius"/>
    </source>
</evidence>
<dbReference type="RefSeq" id="WP_117987137.1">
    <property type="nucleotide sequence ID" value="NZ_CABMFG010000010.1"/>
</dbReference>
<dbReference type="OrthoDB" id="9896218at2"/>
<keyword evidence="1" id="KW-1133">Transmembrane helix</keyword>
<feature type="transmembrane region" description="Helical" evidence="1">
    <location>
        <begin position="311"/>
        <end position="328"/>
    </location>
</feature>
<sequence>MILRRKENLSKVEQKHEKLKTSNMKWTTILLFLCFMGITMASAQQKTFKGTWLYEQGEKNGTIQLDLYQKSVENEFDMDGALCFGTFAFSDGSYYSIEEVEVEGNKASLQQVLDTEMGNFKMQMTYNSADQSIELSTNGANGLPDKLLLRKSDIQNQETSAESPIINEVDNETSSPINWTSIIGAVILIIAMAGYSLFIINKKNEFDQVYTTEYFSATRRSNGKSPQSSSEEDTQVTGLLDKLQHELTTFQNHTSGASYLVVLKKKQHKKCAGYLRQAIEIASTNPEILHDLQQYAHILANSQKRLFDGSYSVMIAAGIATLLVGYLMSDLLIVILFAGAIAVYYLASFAPQYLILNKVANSSHTSTGFLGTLANIVGNAKVITYIFDTQDTIDTITGDNIYRYDDYSQVQASVFIVILAYLVTGIGIMYIACWRFFRNFIMH</sequence>
<organism evidence="2 3">
    <name type="scientific">Bacteroides stercorirosoris</name>
    <dbReference type="NCBI Taxonomy" id="871324"/>
    <lineage>
        <taxon>Bacteria</taxon>
        <taxon>Pseudomonadati</taxon>
        <taxon>Bacteroidota</taxon>
        <taxon>Bacteroidia</taxon>
        <taxon>Bacteroidales</taxon>
        <taxon>Bacteroidaceae</taxon>
        <taxon>Bacteroides</taxon>
    </lineage>
</organism>
<gene>
    <name evidence="2" type="ORF">DXA68_08225</name>
</gene>
<evidence type="ECO:0000313" key="3">
    <source>
        <dbReference type="Proteomes" id="UP000286075"/>
    </source>
</evidence>